<dbReference type="Gene3D" id="3.10.450.50">
    <property type="match status" value="1"/>
</dbReference>
<evidence type="ECO:0000256" key="2">
    <source>
        <dbReference type="ARBA" id="ARBA00023002"/>
    </source>
</evidence>
<dbReference type="SUPFAM" id="SSF54427">
    <property type="entry name" value="NTF2-like"/>
    <property type="match status" value="1"/>
</dbReference>
<evidence type="ECO:0000313" key="3">
    <source>
        <dbReference type="EMBL" id="MDP9823634.1"/>
    </source>
</evidence>
<keyword evidence="4" id="KW-1185">Reference proteome</keyword>
<reference evidence="3 4" key="1">
    <citation type="submission" date="2023-07" db="EMBL/GenBank/DDBJ databases">
        <title>Sequencing the genomes of 1000 actinobacteria strains.</title>
        <authorList>
            <person name="Klenk H.-P."/>
        </authorList>
    </citation>
    <scope>NUCLEOTIDE SEQUENCE [LARGE SCALE GENOMIC DNA]</scope>
    <source>
        <strain evidence="3 4">GD13</strain>
    </source>
</reference>
<dbReference type="PANTHER" id="PTHR41534">
    <property type="entry name" value="BLR3401 PROTEIN"/>
    <property type="match status" value="1"/>
</dbReference>
<dbReference type="RefSeq" id="WP_306825333.1">
    <property type="nucleotide sequence ID" value="NZ_JAUSQM010000001.1"/>
</dbReference>
<dbReference type="Proteomes" id="UP001240447">
    <property type="component" value="Unassembled WGS sequence"/>
</dbReference>
<name>A0ABT9NU11_9ACTN</name>
<dbReference type="EMBL" id="JAUSQM010000001">
    <property type="protein sequence ID" value="MDP9823634.1"/>
    <property type="molecule type" value="Genomic_DNA"/>
</dbReference>
<organism evidence="3 4">
    <name type="scientific">Nocardioides massiliensis</name>
    <dbReference type="NCBI Taxonomy" id="1325935"/>
    <lineage>
        <taxon>Bacteria</taxon>
        <taxon>Bacillati</taxon>
        <taxon>Actinomycetota</taxon>
        <taxon>Actinomycetes</taxon>
        <taxon>Propionibacteriales</taxon>
        <taxon>Nocardioidaceae</taxon>
        <taxon>Nocardioides</taxon>
    </lineage>
</organism>
<gene>
    <name evidence="3" type="ORF">J2S59_003443</name>
</gene>
<evidence type="ECO:0000313" key="4">
    <source>
        <dbReference type="Proteomes" id="UP001240447"/>
    </source>
</evidence>
<dbReference type="InterPro" id="IPR032710">
    <property type="entry name" value="NTF2-like_dom_sf"/>
</dbReference>
<dbReference type="InterPro" id="IPR000391">
    <property type="entry name" value="Rng_hydr_dOase-bsu"/>
</dbReference>
<protein>
    <submittedName>
        <fullName evidence="3">3-phenylpropionate/cinnamic acid dioxygenase small subunit</fullName>
    </submittedName>
</protein>
<comment type="caution">
    <text evidence="3">The sequence shown here is derived from an EMBL/GenBank/DDBJ whole genome shotgun (WGS) entry which is preliminary data.</text>
</comment>
<evidence type="ECO:0000256" key="1">
    <source>
        <dbReference type="ARBA" id="ARBA00009570"/>
    </source>
</evidence>
<dbReference type="PANTHER" id="PTHR41534:SF2">
    <property type="entry name" value="3-PHENYLPROPIONATE_CINNAMIC ACID DIOXYGENASE SUBUNIT BETA"/>
    <property type="match status" value="1"/>
</dbReference>
<dbReference type="CDD" id="cd00667">
    <property type="entry name" value="ring_hydroxylating_dioxygenases_beta"/>
    <property type="match status" value="1"/>
</dbReference>
<dbReference type="GO" id="GO:0051213">
    <property type="term" value="F:dioxygenase activity"/>
    <property type="evidence" value="ECO:0007669"/>
    <property type="project" value="UniProtKB-KW"/>
</dbReference>
<comment type="similarity">
    <text evidence="1">Belongs to the bacterial ring-hydroxylating dioxygenase beta subunit family.</text>
</comment>
<sequence length="168" mass="19635">MPAHDLSTRWQLKQEIEDFLFREAHILDEHRLHDWLDLFTEDAEYILPLREYVEGKVEPAGHPIIKDDKDMLRIRVAKDDTGYSHVEIPVSMTCHLISNVVVDASSDPDEVIALSAFTVRQARKLRDEAWWAGRREDVLRRVDGEWKIARRLVHLDNTVLPRGIAIFF</sequence>
<dbReference type="Pfam" id="PF00866">
    <property type="entry name" value="Ring_hydroxyl_B"/>
    <property type="match status" value="1"/>
</dbReference>
<keyword evidence="2" id="KW-0560">Oxidoreductase</keyword>
<keyword evidence="3" id="KW-0223">Dioxygenase</keyword>
<proteinExistence type="inferred from homology"/>
<accession>A0ABT9NU11</accession>